<dbReference type="Pfam" id="PF19953">
    <property type="entry name" value="EACC1"/>
    <property type="match status" value="1"/>
</dbReference>
<protein>
    <submittedName>
        <fullName evidence="1">Uncharacterized protein</fullName>
    </submittedName>
</protein>
<gene>
    <name evidence="1" type="ORF">ADL15_21350</name>
</gene>
<evidence type="ECO:0000313" key="2">
    <source>
        <dbReference type="Proteomes" id="UP000053244"/>
    </source>
</evidence>
<name>A0A101JRM5_9ACTN</name>
<dbReference type="AlphaFoldDB" id="A0A101JRM5"/>
<reference evidence="1 2" key="1">
    <citation type="submission" date="2015-10" db="EMBL/GenBank/DDBJ databases">
        <authorList>
            <person name="Gilbert D.G."/>
        </authorList>
    </citation>
    <scope>NUCLEOTIDE SEQUENCE [LARGE SCALE GENOMIC DNA]</scope>
    <source>
        <strain evidence="1 2">NRRL B-16712</strain>
    </source>
</reference>
<dbReference type="EMBL" id="LLZH01000200">
    <property type="protein sequence ID" value="KUL31772.1"/>
    <property type="molecule type" value="Genomic_DNA"/>
</dbReference>
<comment type="caution">
    <text evidence="1">The sequence shown here is derived from an EMBL/GenBank/DDBJ whole genome shotgun (WGS) entry which is preliminary data.</text>
</comment>
<evidence type="ECO:0000313" key="1">
    <source>
        <dbReference type="EMBL" id="KUL31772.1"/>
    </source>
</evidence>
<keyword evidence="2" id="KW-1185">Reference proteome</keyword>
<organism evidence="1 2">
    <name type="scientific">Actinoplanes awajinensis subsp. mycoplanecinus</name>
    <dbReference type="NCBI Taxonomy" id="135947"/>
    <lineage>
        <taxon>Bacteria</taxon>
        <taxon>Bacillati</taxon>
        <taxon>Actinomycetota</taxon>
        <taxon>Actinomycetes</taxon>
        <taxon>Micromonosporales</taxon>
        <taxon>Micromonosporaceae</taxon>
        <taxon>Actinoplanes</taxon>
    </lineage>
</organism>
<sequence>MVELEVEVSDPALLSSLARWLGRSPDTRVRRVAVPPGAGELGAADIVIAVVSSSALAALVQVIPEFIRSKRSPVVVKLRHKGRTIEVSADNATDAATMLDKLTGQ</sequence>
<dbReference type="InterPro" id="IPR045428">
    <property type="entry name" value="EACC1"/>
</dbReference>
<accession>A0A101JRM5</accession>
<dbReference type="Proteomes" id="UP000053244">
    <property type="component" value="Unassembled WGS sequence"/>
</dbReference>
<proteinExistence type="predicted"/>